<organism evidence="3 4">
    <name type="scientific">Roseivirga pacifica</name>
    <dbReference type="NCBI Taxonomy" id="1267423"/>
    <lineage>
        <taxon>Bacteria</taxon>
        <taxon>Pseudomonadati</taxon>
        <taxon>Bacteroidota</taxon>
        <taxon>Cytophagia</taxon>
        <taxon>Cytophagales</taxon>
        <taxon>Roseivirgaceae</taxon>
        <taxon>Roseivirga</taxon>
    </lineage>
</organism>
<keyword evidence="2" id="KW-0732">Signal</keyword>
<name>A0A1I0P8K8_9BACT</name>
<evidence type="ECO:0000313" key="4">
    <source>
        <dbReference type="Proteomes" id="UP000199437"/>
    </source>
</evidence>
<keyword evidence="4" id="KW-1185">Reference proteome</keyword>
<evidence type="ECO:0000256" key="2">
    <source>
        <dbReference type="SAM" id="SignalP"/>
    </source>
</evidence>
<dbReference type="STRING" id="1267423.SAMN05216290_1758"/>
<sequence>MNSRTLTIALILSVLCRISFAQEVKPYGYFLKDSVKIGEIVPYSLSYKDKKNRAIIFPDSLYNFAPFELFDKAYFDTESDSINSIDSAVYYLATFEIDTIQSLSVPVFFFTGKDSLEIFSNKDSIVLNQVVTQMPDSVNLEETNAFQPVSLQFNYPYWLIGLTILGIITLVVMLIWGKEIYKRIRLYRMKKKLENFKQAFDEKVEALNANTNKHEIEQVIKYWKQYMEGLENIPFTKLTTKEILKIQENSALEETLKSIDRSIYSKVEVTALQDDFDFLKDYSIDRYNHVTEQIRNA</sequence>
<dbReference type="Proteomes" id="UP000199437">
    <property type="component" value="Unassembled WGS sequence"/>
</dbReference>
<dbReference type="OrthoDB" id="848790at2"/>
<feature type="transmembrane region" description="Helical" evidence="1">
    <location>
        <begin position="155"/>
        <end position="176"/>
    </location>
</feature>
<dbReference type="RefSeq" id="WP_090258120.1">
    <property type="nucleotide sequence ID" value="NZ_FOIR01000001.1"/>
</dbReference>
<feature type="chain" id="PRO_5011703962" description="Oxygen tolerance" evidence="2">
    <location>
        <begin position="22"/>
        <end position="297"/>
    </location>
</feature>
<proteinExistence type="predicted"/>
<keyword evidence="1" id="KW-1133">Transmembrane helix</keyword>
<evidence type="ECO:0000256" key="1">
    <source>
        <dbReference type="SAM" id="Phobius"/>
    </source>
</evidence>
<accession>A0A1I0P8K8</accession>
<dbReference type="EMBL" id="FOIR01000001">
    <property type="protein sequence ID" value="SEW09874.1"/>
    <property type="molecule type" value="Genomic_DNA"/>
</dbReference>
<evidence type="ECO:0000313" key="3">
    <source>
        <dbReference type="EMBL" id="SEW09874.1"/>
    </source>
</evidence>
<protein>
    <recommendedName>
        <fullName evidence="5">Oxygen tolerance</fullName>
    </recommendedName>
</protein>
<keyword evidence="1" id="KW-0812">Transmembrane</keyword>
<keyword evidence="1" id="KW-0472">Membrane</keyword>
<feature type="signal peptide" evidence="2">
    <location>
        <begin position="1"/>
        <end position="21"/>
    </location>
</feature>
<evidence type="ECO:0008006" key="5">
    <source>
        <dbReference type="Google" id="ProtNLM"/>
    </source>
</evidence>
<dbReference type="GeneID" id="99986478"/>
<reference evidence="4" key="1">
    <citation type="submission" date="2016-10" db="EMBL/GenBank/DDBJ databases">
        <authorList>
            <person name="Varghese N."/>
            <person name="Submissions S."/>
        </authorList>
    </citation>
    <scope>NUCLEOTIDE SEQUENCE [LARGE SCALE GENOMIC DNA]</scope>
    <source>
        <strain evidence="4">CGMCC 1.12402</strain>
    </source>
</reference>
<gene>
    <name evidence="3" type="ORF">SAMN05216290_1758</name>
</gene>
<dbReference type="AlphaFoldDB" id="A0A1I0P8K8"/>